<dbReference type="AlphaFoldDB" id="A0AAI9THM9"/>
<keyword evidence="2" id="KW-0472">Membrane</keyword>
<dbReference type="Proteomes" id="UP001227192">
    <property type="component" value="Unassembled WGS sequence"/>
</dbReference>
<feature type="transmembrane region" description="Helical" evidence="2">
    <location>
        <begin position="208"/>
        <end position="227"/>
    </location>
</feature>
<comment type="caution">
    <text evidence="3">The sequence shown here is derived from an EMBL/GenBank/DDBJ whole genome shotgun (WGS) entry which is preliminary data.</text>
</comment>
<keyword evidence="4" id="KW-1185">Reference proteome</keyword>
<proteinExistence type="predicted"/>
<evidence type="ECO:0000313" key="4">
    <source>
        <dbReference type="Proteomes" id="UP001227192"/>
    </source>
</evidence>
<evidence type="ECO:0000313" key="3">
    <source>
        <dbReference type="EMBL" id="KAJ9486619.1"/>
    </source>
</evidence>
<sequence>MFSAPNLTAGHRDLKGPTSRPSRGFFTAHNTYDHRVWKTGLPVRSAVLKPHAGELVVGWVTTSESSLLYVFIFVCFCYHIESIPLKLIGPPSLYCGTYDHRVWKIGLPVRSAVLKPHAGELVVGWVTTSESSLLYVFVPLFIIVVVYLLSRLTIITCSSHVKIVLYSLLIEMLPCLIRQVLLSLIGKGSLFALFACRDPATIRTPLDLSLHLSLLPIFAFLVLMHSFDKDLARNIFRGSSSRVTI</sequence>
<feature type="transmembrane region" description="Helical" evidence="2">
    <location>
        <begin position="133"/>
        <end position="152"/>
    </location>
</feature>
<keyword evidence="2" id="KW-0812">Transmembrane</keyword>
<reference evidence="3" key="2">
    <citation type="journal article" date="2016" name="Fungal Biol.">
        <title>Ochratoxin A production by Penicillium thymicola.</title>
        <authorList>
            <person name="Nguyen H.D.T."/>
            <person name="McMullin D.R."/>
            <person name="Ponomareva E."/>
            <person name="Riley R."/>
            <person name="Pomraning K.R."/>
            <person name="Baker S.E."/>
            <person name="Seifert K.A."/>
        </authorList>
    </citation>
    <scope>NUCLEOTIDE SEQUENCE</scope>
    <source>
        <strain evidence="3">DAOM 180753</strain>
    </source>
</reference>
<organism evidence="3 4">
    <name type="scientific">Penicillium thymicola</name>
    <dbReference type="NCBI Taxonomy" id="293382"/>
    <lineage>
        <taxon>Eukaryota</taxon>
        <taxon>Fungi</taxon>
        <taxon>Dikarya</taxon>
        <taxon>Ascomycota</taxon>
        <taxon>Pezizomycotina</taxon>
        <taxon>Eurotiomycetes</taxon>
        <taxon>Eurotiomycetidae</taxon>
        <taxon>Eurotiales</taxon>
        <taxon>Aspergillaceae</taxon>
        <taxon>Penicillium</taxon>
    </lineage>
</organism>
<evidence type="ECO:0000256" key="2">
    <source>
        <dbReference type="SAM" id="Phobius"/>
    </source>
</evidence>
<keyword evidence="2" id="KW-1133">Transmembrane helix</keyword>
<protein>
    <submittedName>
        <fullName evidence="3">Uncharacterized protein</fullName>
    </submittedName>
</protein>
<accession>A0AAI9THM9</accession>
<gene>
    <name evidence="3" type="ORF">VN97_g6717</name>
</gene>
<feature type="region of interest" description="Disordered" evidence="1">
    <location>
        <begin position="1"/>
        <end position="22"/>
    </location>
</feature>
<dbReference type="EMBL" id="LACB01000200">
    <property type="protein sequence ID" value="KAJ9486619.1"/>
    <property type="molecule type" value="Genomic_DNA"/>
</dbReference>
<name>A0AAI9THM9_PENTH</name>
<reference evidence="3" key="1">
    <citation type="submission" date="2015-06" db="EMBL/GenBank/DDBJ databases">
        <authorList>
            <person name="Nguyen H."/>
        </authorList>
    </citation>
    <scope>NUCLEOTIDE SEQUENCE</scope>
    <source>
        <strain evidence="3">DAOM 180753</strain>
    </source>
</reference>
<evidence type="ECO:0000256" key="1">
    <source>
        <dbReference type="SAM" id="MobiDB-lite"/>
    </source>
</evidence>